<gene>
    <name evidence="2" type="ORF">AAF712_006236</name>
</gene>
<dbReference type="EMBL" id="JBBXMP010000032">
    <property type="protein sequence ID" value="KAL0066832.1"/>
    <property type="molecule type" value="Genomic_DNA"/>
</dbReference>
<feature type="compositionally biased region" description="Basic and acidic residues" evidence="1">
    <location>
        <begin position="15"/>
        <end position="29"/>
    </location>
</feature>
<name>A0ABR3A0G9_9AGAR</name>
<organism evidence="2 3">
    <name type="scientific">Marasmius tenuissimus</name>
    <dbReference type="NCBI Taxonomy" id="585030"/>
    <lineage>
        <taxon>Eukaryota</taxon>
        <taxon>Fungi</taxon>
        <taxon>Dikarya</taxon>
        <taxon>Basidiomycota</taxon>
        <taxon>Agaricomycotina</taxon>
        <taxon>Agaricomycetes</taxon>
        <taxon>Agaricomycetidae</taxon>
        <taxon>Agaricales</taxon>
        <taxon>Marasmiineae</taxon>
        <taxon>Marasmiaceae</taxon>
        <taxon>Marasmius</taxon>
    </lineage>
</organism>
<proteinExistence type="predicted"/>
<evidence type="ECO:0000313" key="3">
    <source>
        <dbReference type="Proteomes" id="UP001437256"/>
    </source>
</evidence>
<feature type="region of interest" description="Disordered" evidence="1">
    <location>
        <begin position="56"/>
        <end position="88"/>
    </location>
</feature>
<feature type="compositionally biased region" description="Polar residues" evidence="1">
    <location>
        <begin position="71"/>
        <end position="88"/>
    </location>
</feature>
<dbReference type="Proteomes" id="UP001437256">
    <property type="component" value="Unassembled WGS sequence"/>
</dbReference>
<evidence type="ECO:0000256" key="1">
    <source>
        <dbReference type="SAM" id="MobiDB-lite"/>
    </source>
</evidence>
<protein>
    <submittedName>
        <fullName evidence="2">Uncharacterized protein</fullName>
    </submittedName>
</protein>
<keyword evidence="3" id="KW-1185">Reference proteome</keyword>
<comment type="caution">
    <text evidence="2">The sequence shown here is derived from an EMBL/GenBank/DDBJ whole genome shotgun (WGS) entry which is preliminary data.</text>
</comment>
<sequence length="88" mass="10240">MPHRQASPETIPSADRIEELEGQNVKEESTNVNIQNEEWPPHNAFVENDPWATRLLPRDDPDQISKFMPENYNSDNKPTLNPTNRKMQ</sequence>
<feature type="region of interest" description="Disordered" evidence="1">
    <location>
        <begin position="1"/>
        <end position="29"/>
    </location>
</feature>
<accession>A0ABR3A0G9</accession>
<evidence type="ECO:0000313" key="2">
    <source>
        <dbReference type="EMBL" id="KAL0066832.1"/>
    </source>
</evidence>
<reference evidence="2 3" key="1">
    <citation type="submission" date="2024-05" db="EMBL/GenBank/DDBJ databases">
        <title>A draft genome resource for the thread blight pathogen Marasmius tenuissimus strain MS-2.</title>
        <authorList>
            <person name="Yulfo-Soto G.E."/>
            <person name="Baruah I.K."/>
            <person name="Amoako-Attah I."/>
            <person name="Bukari Y."/>
            <person name="Meinhardt L.W."/>
            <person name="Bailey B.A."/>
            <person name="Cohen S.P."/>
        </authorList>
    </citation>
    <scope>NUCLEOTIDE SEQUENCE [LARGE SCALE GENOMIC DNA]</scope>
    <source>
        <strain evidence="2 3">MS-2</strain>
    </source>
</reference>